<feature type="compositionally biased region" description="Polar residues" evidence="1">
    <location>
        <begin position="474"/>
        <end position="487"/>
    </location>
</feature>
<dbReference type="SUPFAM" id="SSF46565">
    <property type="entry name" value="Chaperone J-domain"/>
    <property type="match status" value="1"/>
</dbReference>
<dbReference type="InterPro" id="IPR050817">
    <property type="entry name" value="DjlA_DnaK_co-chaperone"/>
</dbReference>
<protein>
    <recommendedName>
        <fullName evidence="2">J domain-containing protein</fullName>
    </recommendedName>
</protein>
<dbReference type="SMART" id="SM00271">
    <property type="entry name" value="DnaJ"/>
    <property type="match status" value="1"/>
</dbReference>
<dbReference type="PANTHER" id="PTHR24074">
    <property type="entry name" value="CO-CHAPERONE PROTEIN DJLA"/>
    <property type="match status" value="1"/>
</dbReference>
<dbReference type="GO" id="GO:0031207">
    <property type="term" value="C:Sec62/Sec63 complex"/>
    <property type="evidence" value="ECO:0000318"/>
    <property type="project" value="GO_Central"/>
</dbReference>
<organism evidence="4 5">
    <name type="scientific">Candida albicans (strain SC5314 / ATCC MYA-2876)</name>
    <name type="common">Yeast</name>
    <dbReference type="NCBI Taxonomy" id="237561"/>
    <lineage>
        <taxon>Eukaryota</taxon>
        <taxon>Fungi</taxon>
        <taxon>Dikarya</taxon>
        <taxon>Ascomycota</taxon>
        <taxon>Saccharomycotina</taxon>
        <taxon>Pichiomycetes</taxon>
        <taxon>Debaryomycetaceae</taxon>
        <taxon>Candida/Lodderomyces clade</taxon>
        <taxon>Candida</taxon>
    </lineage>
</organism>
<reference evidence="4 5" key="3">
    <citation type="journal article" date="2013" name="Genome Biol.">
        <title>Assembly of a phased diploid Candida albicans genome facilitates allele-specific measurements and provides a simple model for repeat and indel structure.</title>
        <authorList>
            <person name="Muzzey D."/>
            <person name="Schwartz K."/>
            <person name="Weissman J.S."/>
            <person name="Sherlock G."/>
        </authorList>
    </citation>
    <scope>NUCLEOTIDE SEQUENCE [LARGE SCALE GENOMIC DNA]</scope>
    <source>
        <strain evidence="5">SC5314 / ATCC MYA-2876</strain>
    </source>
</reference>
<dbReference type="AlphaFoldDB" id="A0A1D8PEJ4"/>
<feature type="region of interest" description="Disordered" evidence="1">
    <location>
        <begin position="185"/>
        <end position="248"/>
    </location>
</feature>
<name>A0A1D8PEJ4_CANAL</name>
<feature type="region of interest" description="Disordered" evidence="1">
    <location>
        <begin position="473"/>
        <end position="520"/>
    </location>
</feature>
<dbReference type="GeneID" id="3634829"/>
<evidence type="ECO:0000313" key="4">
    <source>
        <dbReference type="EMBL" id="AOW26562.1"/>
    </source>
</evidence>
<feature type="region of interest" description="Disordered" evidence="1">
    <location>
        <begin position="64"/>
        <end position="91"/>
    </location>
</feature>
<evidence type="ECO:0000313" key="3">
    <source>
        <dbReference type="CGD" id="CAL0000188652"/>
    </source>
</evidence>
<dbReference type="Proteomes" id="UP000000559">
    <property type="component" value="Chromosome 1"/>
</dbReference>
<dbReference type="CGD" id="CAL0000188652">
    <property type="gene designation" value="orf19.12251"/>
</dbReference>
<dbReference type="eggNOG" id="KOG0714">
    <property type="taxonomic scope" value="Eukaryota"/>
</dbReference>
<dbReference type="PROSITE" id="PS50076">
    <property type="entry name" value="DNAJ_2"/>
    <property type="match status" value="1"/>
</dbReference>
<dbReference type="GO" id="GO:0008320">
    <property type="term" value="F:protein transmembrane transporter activity"/>
    <property type="evidence" value="ECO:0000318"/>
    <property type="project" value="GO_Central"/>
</dbReference>
<proteinExistence type="predicted"/>
<dbReference type="InterPro" id="IPR001623">
    <property type="entry name" value="DnaJ_domain"/>
</dbReference>
<dbReference type="RefSeq" id="XP_723473.2">
    <property type="nucleotide sequence ID" value="XM_718380.2"/>
</dbReference>
<reference evidence="4 5" key="2">
    <citation type="journal article" date="2007" name="Genome Biol.">
        <title>Assembly of the Candida albicans genome into sixteen supercontigs aligned on the eight chromosomes.</title>
        <authorList>
            <person name="van het Hoog M."/>
            <person name="Rast T.J."/>
            <person name="Martchenko M."/>
            <person name="Grindle S."/>
            <person name="Dignard D."/>
            <person name="Hogues H."/>
            <person name="Cuomo C."/>
            <person name="Berriman M."/>
            <person name="Scherer S."/>
            <person name="Magee B.B."/>
            <person name="Whiteway M."/>
            <person name="Chibana H."/>
            <person name="Nantel A."/>
            <person name="Magee P.T."/>
        </authorList>
    </citation>
    <scope>GENOME REANNOTATION</scope>
    <source>
        <strain evidence="5">SC5314 / ATCC MYA-2876</strain>
    </source>
</reference>
<dbReference type="CDD" id="cd06257">
    <property type="entry name" value="DnaJ"/>
    <property type="match status" value="1"/>
</dbReference>
<dbReference type="EMBL" id="CP017623">
    <property type="protein sequence ID" value="AOW26562.1"/>
    <property type="molecule type" value="Genomic_DNA"/>
</dbReference>
<gene>
    <name evidence="4" type="ordered locus">CAALFM_C109280WA</name>
    <name evidence="3" type="ordered locus">orf19.12251</name>
</gene>
<dbReference type="InterPro" id="IPR036869">
    <property type="entry name" value="J_dom_sf"/>
</dbReference>
<keyword evidence="5" id="KW-1185">Reference proteome</keyword>
<dbReference type="PRINTS" id="PR00625">
    <property type="entry name" value="JDOMAIN"/>
</dbReference>
<dbReference type="OrthoDB" id="442087at2759"/>
<dbReference type="Gene3D" id="1.10.287.110">
    <property type="entry name" value="DnaJ domain"/>
    <property type="match status" value="1"/>
</dbReference>
<accession>A0A1D8PEJ4</accession>
<dbReference type="SMR" id="A0A1D8PEJ4"/>
<dbReference type="InParanoid" id="A0A1D8PEJ4"/>
<reference evidence="4 5" key="1">
    <citation type="journal article" date="2004" name="Proc. Natl. Acad. Sci. U.S.A.">
        <title>The diploid genome sequence of Candida albicans.</title>
        <authorList>
            <person name="Jones T."/>
            <person name="Federspiel N.A."/>
            <person name="Chibana H."/>
            <person name="Dungan J."/>
            <person name="Kalman S."/>
            <person name="Magee B.B."/>
            <person name="Newport G."/>
            <person name="Thorstenson Y.R."/>
            <person name="Agabian N."/>
            <person name="Magee P.T."/>
            <person name="Davis R.W."/>
            <person name="Scherer S."/>
        </authorList>
    </citation>
    <scope>NUCLEOTIDE SEQUENCE [LARGE SCALE GENOMIC DNA]</scope>
    <source>
        <strain evidence="5">SC5314 / ATCC MYA-2876</strain>
    </source>
</reference>
<evidence type="ECO:0000259" key="2">
    <source>
        <dbReference type="PROSITE" id="PS50076"/>
    </source>
</evidence>
<feature type="domain" description="J" evidence="2">
    <location>
        <begin position="6"/>
        <end position="62"/>
    </location>
</feature>
<sequence length="730" mass="84655">MQPTVQHFKILGISPTSTLDEIRRAYRKLSLRYHPDKTPRREDHEKFKEINIAYETIRDYYQENGQKNSQPIPNTNTEHNSHQKPHYNTGPYSTYRFTTSSTTTDNTNHTGHSSSRFTYYNFHQKAQENNRKQDEERAAQRERLKKELFQRQQAEEAQRKKEFEQKAEFIKASLLEMRRREIERRKQQKEREQRQKEHEAKRDIRIQQLSEQDSRSNQTKEEEEVFKKARSTDSGADETGLMSDKEFDDSAYSPDYLFEENLWNKPNHPDTNHKTKKYTENVVESLDSPPNDTSAYNSSFHDETNIQNEIQIPENDEYVPQMKATSSVNNTTIPAQRRHESLSTSENKRRKFETADVGVDGLDSPVRAQPEISAKSKSPIIPDVILLSDEETETPEANAVQDNSTYIPQGSLGHEFRNILEEHPGQVKNKQNSGVAFAFPNASKNTENKLHSNFKDKDEGIIDVEAYVPDVKAATSNTTPATGQTSARLEKSPPLPTHIPNPLTMNEARPHPTTPHKRSKVIFDLKDLEQKLGNDIEDLDFKDMYESLPDHSSKATPKDDILTRSKRRLYTYTDGTSKAETLSTPMNKNPVRGHSTKKKLSMLDMHASSKIQSLLPPQPPQMSIDPSVSKQVWAKYVDAILTYQREFFNYKKVIVQYQMERINKDLEHFDDINDGSHTENLDTFKHCLEQDYLVMSEFNEALRQFGTTIATYQQNLQWVNTFMERDPNWL</sequence>
<dbReference type="GO" id="GO:0006620">
    <property type="term" value="P:post-translational protein targeting to endoplasmic reticulum membrane"/>
    <property type="evidence" value="ECO:0000318"/>
    <property type="project" value="GO_Central"/>
</dbReference>
<dbReference type="VEuPathDB" id="FungiDB:C1_09280W_A"/>
<evidence type="ECO:0000313" key="5">
    <source>
        <dbReference type="Proteomes" id="UP000000559"/>
    </source>
</evidence>
<feature type="compositionally biased region" description="Basic and acidic residues" evidence="1">
    <location>
        <begin position="185"/>
        <end position="205"/>
    </location>
</feature>
<feature type="compositionally biased region" description="Polar residues" evidence="1">
    <location>
        <begin position="64"/>
        <end position="78"/>
    </location>
</feature>
<dbReference type="Pfam" id="PF00226">
    <property type="entry name" value="DnaJ"/>
    <property type="match status" value="1"/>
</dbReference>
<dbReference type="STRING" id="237561.A0A1D8PEJ4"/>
<dbReference type="GO" id="GO:0006614">
    <property type="term" value="P:SRP-dependent cotranslational protein targeting to membrane"/>
    <property type="evidence" value="ECO:0000318"/>
    <property type="project" value="GO_Central"/>
</dbReference>
<feature type="compositionally biased region" description="Basic and acidic residues" evidence="1">
    <location>
        <begin position="212"/>
        <end position="231"/>
    </location>
</feature>
<dbReference type="KEGG" id="cal:CAALFM_C109280WA"/>
<evidence type="ECO:0000256" key="1">
    <source>
        <dbReference type="SAM" id="MobiDB-lite"/>
    </source>
</evidence>